<feature type="domain" description="SMODS and SLOG-associating 2TM effector" evidence="2">
    <location>
        <begin position="30"/>
        <end position="195"/>
    </location>
</feature>
<evidence type="ECO:0000313" key="3">
    <source>
        <dbReference type="EMBL" id="SCB52114.1"/>
    </source>
</evidence>
<evidence type="ECO:0000259" key="2">
    <source>
        <dbReference type="Pfam" id="PF18186"/>
    </source>
</evidence>
<proteinExistence type="predicted"/>
<dbReference type="EMBL" id="FMAE01000027">
    <property type="protein sequence ID" value="SCB52114.1"/>
    <property type="molecule type" value="Genomic_DNA"/>
</dbReference>
<dbReference type="Pfam" id="PF18186">
    <property type="entry name" value="SLATT_4"/>
    <property type="match status" value="1"/>
</dbReference>
<keyword evidence="1" id="KW-0812">Transmembrane</keyword>
<reference evidence="3 4" key="1">
    <citation type="submission" date="2016-08" db="EMBL/GenBank/DDBJ databases">
        <authorList>
            <person name="Seilhamer J.J."/>
        </authorList>
    </citation>
    <scope>NUCLEOTIDE SEQUENCE [LARGE SCALE GENOMIC DNA]</scope>
    <source>
        <strain evidence="3 4">CCBAU 10071</strain>
    </source>
</reference>
<dbReference type="NCBIfam" id="NF033632">
    <property type="entry name" value="SLATT_4"/>
    <property type="match status" value="1"/>
</dbReference>
<keyword evidence="1" id="KW-0472">Membrane</keyword>
<dbReference type="Proteomes" id="UP000183174">
    <property type="component" value="Unassembled WGS sequence"/>
</dbReference>
<dbReference type="InterPro" id="IPR040811">
    <property type="entry name" value="SLATT_4"/>
</dbReference>
<organism evidence="3 4">
    <name type="scientific">Bradyrhizobium yuanmingense</name>
    <dbReference type="NCBI Taxonomy" id="108015"/>
    <lineage>
        <taxon>Bacteria</taxon>
        <taxon>Pseudomonadati</taxon>
        <taxon>Pseudomonadota</taxon>
        <taxon>Alphaproteobacteria</taxon>
        <taxon>Hyphomicrobiales</taxon>
        <taxon>Nitrobacteraceae</taxon>
        <taxon>Bradyrhizobium</taxon>
    </lineage>
</organism>
<protein>
    <recommendedName>
        <fullName evidence="2">SMODS and SLOG-associating 2TM effector domain-containing protein</fullName>
    </recommendedName>
</protein>
<feature type="transmembrane region" description="Helical" evidence="1">
    <location>
        <begin position="88"/>
        <end position="107"/>
    </location>
</feature>
<feature type="transmembrane region" description="Helical" evidence="1">
    <location>
        <begin position="64"/>
        <end position="82"/>
    </location>
</feature>
<evidence type="ECO:0000313" key="4">
    <source>
        <dbReference type="Proteomes" id="UP000183174"/>
    </source>
</evidence>
<dbReference type="AlphaFoldDB" id="A0A1C3XJG5"/>
<gene>
    <name evidence="3" type="ORF">GA0061099_10277</name>
</gene>
<keyword evidence="1" id="KW-1133">Transmembrane helix</keyword>
<name>A0A1C3XJG5_9BRAD</name>
<evidence type="ECO:0000256" key="1">
    <source>
        <dbReference type="SAM" id="Phobius"/>
    </source>
</evidence>
<sequence>MTTIINGPDDRNGERCLAPSIPAEPERYAFESQVRESFGRCAYTHKTHEKMAEGYAARLGHIKLVQIVLSGLTTIGAVGVIFDPSSVYFPYATAVLAFALFFVNGYVKDIDPGEAAQRHREAASDIWNIREAYLSLLADTRDGAISLAELRRRRDELQAQLHKIYRIAPHTDGKAYGKAQDALKNKEDLTFTDEEIDAFLPAPLKRTVKGGSGPSL</sequence>
<accession>A0A1C3XJG5</accession>